<keyword evidence="1" id="KW-0472">Membrane</keyword>
<reference evidence="3" key="1">
    <citation type="journal article" date="2019" name="Int. J. Syst. Evol. Microbiol.">
        <title>The Global Catalogue of Microorganisms (GCM) 10K type strain sequencing project: providing services to taxonomists for standard genome sequencing and annotation.</title>
        <authorList>
            <consortium name="The Broad Institute Genomics Platform"/>
            <consortium name="The Broad Institute Genome Sequencing Center for Infectious Disease"/>
            <person name="Wu L."/>
            <person name="Ma J."/>
        </authorList>
    </citation>
    <scope>NUCLEOTIDE SEQUENCE [LARGE SCALE GENOMIC DNA]</scope>
    <source>
        <strain evidence="3">JCM 17555</strain>
    </source>
</reference>
<evidence type="ECO:0000313" key="3">
    <source>
        <dbReference type="Proteomes" id="UP001501337"/>
    </source>
</evidence>
<sequence>MIDPVVISIVALCISIFGLAFSVYQWKRSAFIKSSEKAHEVTQEAFELRRSSEDLRNLIGVTEDIDDMEELLQSIDSVSEELLKNALRNPKTSLRDVYRAQQRISDTRLEVDLLHKQVLEARRFNEEVAEHEQSEWNR</sequence>
<proteinExistence type="predicted"/>
<protein>
    <submittedName>
        <fullName evidence="2">Uncharacterized protein</fullName>
    </submittedName>
</protein>
<dbReference type="Proteomes" id="UP001501337">
    <property type="component" value="Unassembled WGS sequence"/>
</dbReference>
<name>A0ABP7NFY5_9GAMM</name>
<keyword evidence="1" id="KW-1133">Transmembrane helix</keyword>
<keyword evidence="1" id="KW-0812">Transmembrane</keyword>
<organism evidence="2 3">
    <name type="scientific">Allohahella marinimesophila</name>
    <dbReference type="NCBI Taxonomy" id="1054972"/>
    <lineage>
        <taxon>Bacteria</taxon>
        <taxon>Pseudomonadati</taxon>
        <taxon>Pseudomonadota</taxon>
        <taxon>Gammaproteobacteria</taxon>
        <taxon>Oceanospirillales</taxon>
        <taxon>Hahellaceae</taxon>
        <taxon>Allohahella</taxon>
    </lineage>
</organism>
<dbReference type="EMBL" id="BAABBO010000001">
    <property type="protein sequence ID" value="GAA3945712.1"/>
    <property type="molecule type" value="Genomic_DNA"/>
</dbReference>
<evidence type="ECO:0000256" key="1">
    <source>
        <dbReference type="SAM" id="Phobius"/>
    </source>
</evidence>
<accession>A0ABP7NFY5</accession>
<gene>
    <name evidence="2" type="ORF">GCM10022278_01110</name>
</gene>
<evidence type="ECO:0000313" key="2">
    <source>
        <dbReference type="EMBL" id="GAA3945712.1"/>
    </source>
</evidence>
<comment type="caution">
    <text evidence="2">The sequence shown here is derived from an EMBL/GenBank/DDBJ whole genome shotgun (WGS) entry which is preliminary data.</text>
</comment>
<feature type="transmembrane region" description="Helical" evidence="1">
    <location>
        <begin position="6"/>
        <end position="24"/>
    </location>
</feature>
<dbReference type="RefSeq" id="WP_344802210.1">
    <property type="nucleotide sequence ID" value="NZ_BAABBO010000001.1"/>
</dbReference>
<keyword evidence="3" id="KW-1185">Reference proteome</keyword>